<feature type="region of interest" description="Disordered" evidence="6">
    <location>
        <begin position="195"/>
        <end position="242"/>
    </location>
</feature>
<keyword evidence="4 7" id="KW-0472">Membrane</keyword>
<keyword evidence="3 7" id="KW-1133">Transmembrane helix</keyword>
<feature type="region of interest" description="Disordered" evidence="6">
    <location>
        <begin position="364"/>
        <end position="391"/>
    </location>
</feature>
<feature type="compositionally biased region" description="Acidic residues" evidence="6">
    <location>
        <begin position="640"/>
        <end position="649"/>
    </location>
</feature>
<evidence type="ECO:0000256" key="3">
    <source>
        <dbReference type="ARBA" id="ARBA00022989"/>
    </source>
</evidence>
<keyword evidence="10" id="KW-0238">DNA-binding</keyword>
<feature type="transmembrane region" description="Helical" evidence="7">
    <location>
        <begin position="909"/>
        <end position="927"/>
    </location>
</feature>
<organism evidence="10">
    <name type="scientific">Zeugodacus cucurbitae</name>
    <name type="common">Melon fruit fly</name>
    <name type="synonym">Bactrocera cucurbitae</name>
    <dbReference type="NCBI Taxonomy" id="28588"/>
    <lineage>
        <taxon>Eukaryota</taxon>
        <taxon>Metazoa</taxon>
        <taxon>Ecdysozoa</taxon>
        <taxon>Arthropoda</taxon>
        <taxon>Hexapoda</taxon>
        <taxon>Insecta</taxon>
        <taxon>Pterygota</taxon>
        <taxon>Neoptera</taxon>
        <taxon>Endopterygota</taxon>
        <taxon>Diptera</taxon>
        <taxon>Brachycera</taxon>
        <taxon>Muscomorpha</taxon>
        <taxon>Tephritoidea</taxon>
        <taxon>Tephritidae</taxon>
        <taxon>Zeugodacus</taxon>
        <taxon>Zeugodacus</taxon>
    </lineage>
</organism>
<keyword evidence="2 7" id="KW-0812">Transmembrane</keyword>
<feature type="transmembrane region" description="Helical" evidence="7">
    <location>
        <begin position="71"/>
        <end position="90"/>
    </location>
</feature>
<keyword evidence="5" id="KW-0325">Glycoprotein</keyword>
<evidence type="ECO:0000313" key="10">
    <source>
        <dbReference type="EMBL" id="JAD12766.1"/>
    </source>
</evidence>
<feature type="transmembrane region" description="Helical" evidence="7">
    <location>
        <begin position="96"/>
        <end position="115"/>
    </location>
</feature>
<feature type="transmembrane region" description="Helical" evidence="7">
    <location>
        <begin position="762"/>
        <end position="783"/>
    </location>
</feature>
<feature type="transmembrane region" description="Helical" evidence="7">
    <location>
        <begin position="804"/>
        <end position="823"/>
    </location>
</feature>
<dbReference type="InterPro" id="IPR021980">
    <property type="entry name" value="PHTF1/2_N"/>
</dbReference>
<evidence type="ECO:0000256" key="4">
    <source>
        <dbReference type="ARBA" id="ARBA00023136"/>
    </source>
</evidence>
<feature type="compositionally biased region" description="Polar residues" evidence="6">
    <location>
        <begin position="371"/>
        <end position="384"/>
    </location>
</feature>
<feature type="compositionally biased region" description="Low complexity" evidence="6">
    <location>
        <begin position="230"/>
        <end position="242"/>
    </location>
</feature>
<evidence type="ECO:0000256" key="7">
    <source>
        <dbReference type="SAM" id="Phobius"/>
    </source>
</evidence>
<keyword evidence="10" id="KW-0371">Homeobox</keyword>
<evidence type="ECO:0000313" key="9">
    <source>
        <dbReference type="EMBL" id="JAC98441.1"/>
    </source>
</evidence>
<dbReference type="GO" id="GO:0003677">
    <property type="term" value="F:DNA binding"/>
    <property type="evidence" value="ECO:0007669"/>
    <property type="project" value="UniProtKB-KW"/>
</dbReference>
<dbReference type="Pfam" id="PF12129">
    <property type="entry name" value="PHTF1-2_N"/>
    <property type="match status" value="1"/>
</dbReference>
<proteinExistence type="predicted"/>
<dbReference type="EMBL" id="GBXI01015850">
    <property type="protein sequence ID" value="JAC98441.1"/>
    <property type="molecule type" value="Transcribed_RNA"/>
</dbReference>
<gene>
    <name evidence="10" type="primary">phtf_0</name>
    <name evidence="9" type="synonym">phtf_1</name>
    <name evidence="9" type="ORF">g.33517</name>
    <name evidence="10" type="ORF">g.33519</name>
</gene>
<feature type="compositionally biased region" description="Low complexity" evidence="6">
    <location>
        <begin position="418"/>
        <end position="450"/>
    </location>
</feature>
<evidence type="ECO:0000259" key="8">
    <source>
        <dbReference type="Pfam" id="PF12129"/>
    </source>
</evidence>
<feature type="transmembrane region" description="Helical" evidence="7">
    <location>
        <begin position="947"/>
        <end position="964"/>
    </location>
</feature>
<comment type="subcellular location">
    <subcellularLocation>
        <location evidence="1">Membrane</location>
        <topology evidence="1">Multi-pass membrane protein</topology>
    </subcellularLocation>
</comment>
<protein>
    <submittedName>
        <fullName evidence="10">Putative homeodomain transcription factor</fullName>
    </submittedName>
</protein>
<accession>A0A0A1XP42</accession>
<dbReference type="GO" id="GO:0005783">
    <property type="term" value="C:endoplasmic reticulum"/>
    <property type="evidence" value="ECO:0007669"/>
    <property type="project" value="InterPro"/>
</dbReference>
<dbReference type="EMBL" id="GBXI01001526">
    <property type="protein sequence ID" value="JAD12766.1"/>
    <property type="molecule type" value="Transcribed_RNA"/>
</dbReference>
<dbReference type="PANTHER" id="PTHR12680:SF6">
    <property type="entry name" value="PROTEIN PHTF"/>
    <property type="match status" value="1"/>
</dbReference>
<feature type="region of interest" description="Disordered" evidence="6">
    <location>
        <begin position="295"/>
        <end position="316"/>
    </location>
</feature>
<dbReference type="PANTHER" id="PTHR12680">
    <property type="entry name" value="PUTATIVE HOMEODOMAIN TRANSCRIPTION FACTOR PHTF"/>
    <property type="match status" value="1"/>
</dbReference>
<dbReference type="AlphaFoldDB" id="A0A0A1XP42"/>
<reference evidence="10" key="2">
    <citation type="journal article" date="2015" name="Gigascience">
        <title>Reconstructing a comprehensive transcriptome assembly of a white-pupal translocated strain of the pest fruit fly Bactrocera cucurbitae.</title>
        <authorList>
            <person name="Sim S.B."/>
            <person name="Calla B."/>
            <person name="Hall B."/>
            <person name="DeRego T."/>
            <person name="Geib S.M."/>
        </authorList>
    </citation>
    <scope>NUCLEOTIDE SEQUENCE</scope>
</reference>
<feature type="transmembrane region" description="Helical" evidence="7">
    <location>
        <begin position="829"/>
        <end position="851"/>
    </location>
</feature>
<dbReference type="GO" id="GO:0016020">
    <property type="term" value="C:membrane"/>
    <property type="evidence" value="ECO:0007669"/>
    <property type="project" value="UniProtKB-SubCell"/>
</dbReference>
<evidence type="ECO:0000256" key="5">
    <source>
        <dbReference type="ARBA" id="ARBA00023180"/>
    </source>
</evidence>
<feature type="domain" description="PHTF1/2 N-terminal" evidence="8">
    <location>
        <begin position="1"/>
        <end position="188"/>
    </location>
</feature>
<evidence type="ECO:0000256" key="1">
    <source>
        <dbReference type="ARBA" id="ARBA00004141"/>
    </source>
</evidence>
<reference evidence="10" key="1">
    <citation type="submission" date="2014-11" db="EMBL/GenBank/DDBJ databases">
        <authorList>
            <person name="Geib S."/>
        </authorList>
    </citation>
    <scope>NUCLEOTIDE SEQUENCE</scope>
</reference>
<feature type="region of interest" description="Disordered" evidence="6">
    <location>
        <begin position="637"/>
        <end position="656"/>
    </location>
</feature>
<evidence type="ECO:0000256" key="2">
    <source>
        <dbReference type="ARBA" id="ARBA00022692"/>
    </source>
</evidence>
<dbReference type="OrthoDB" id="10066656at2759"/>
<sequence>MKLDEIVAWYQKKIGTYDKQQWEKTVEQKILDGFNSVTLKNAKLKTDLIDVDLVRGSTFPKAKPKQSLITVIRLALLRYFFLPVFSRWWVKQTSPNTFAVLLLMYITQMVTWAVYTFNVHRFGGIDNSKSPASLMDTNLTRSNATKADAEYATNLEEEEHVVTLSDLIIPMVLGMLLSFIHSQIVATNILTSAKSKHRRCSNASQSGRPPRQNGENRVRRRKKLVRVRSQESTDASTQQQQTAEVLQQQQQQTATTQSSQQTRLLCAMQRMQTNSEKLSKITNATTNVVDSALSNSAADANDSTTMPKKRPPVPPKIAPARIGSAETFNNTTTTTTGIRRCNSPAKLKLDLKCATVMTTSAADFSSTSTDCNTDNNSPTSSHSLGSKKRNVNWHSPIHNFAIVSSEPTAISTQEKHQQTSPQSLSSPSGSASVSAATTTNTSETNSPNTTCGSTGTVRNSGGAIDTSSTTSSADCSPGCKTVRIDTCVQEFYDDLIRRTDRLVSAHQRECMADQNAEGALNNISLATPAATLNNNRRQICEDDGFESLNGKSSSGEEMNIALPVSYAEKPQLSEENKLRLRLNANNRVERVEDTSSYEAEPQSGAYYRLKPLNEKTRPCEIYQPARKLNVAIGADISSGDTDEEGDDGETISSPASLGNVSNYTECTTSATEWLGVTTNSEECSYSSELENSDNYKSNQFSDEDGYDADFMPTTILNPHGTSDRISCTVWEQREIKKAQMSVLEISSCIIERVESMPETNDYIYIGLGFSFILSLIPSFCRLCEVTIDSSNASEINYLEVPMLLWQKAAFSLWTIFGFAFGNTQWERTVLVISFLQRLCLTTILFIVFAVAERTFKQRFLYAKLFSHLTSSRRARKSNLPHFRLNKVRNIKTWLSVRSYLKKRGPQRSVDVIVSAAFIVTLLLLAFLSVEWLKDSVHLHSHLNLEALMWSTTIGIFLVRFMTLGNKIHHKYRSVSVLITEQINLYLQIEQKPKKKDELMVSNSVLKLAADLLKELESPFKISGLSANPYLFTTVKVVILSALSGVLSEMLGFKLKLHKIKIK</sequence>
<name>A0A0A1XP42_ZEUCU</name>
<dbReference type="InterPro" id="IPR039775">
    <property type="entry name" value="PHTF1/2"/>
</dbReference>
<evidence type="ECO:0000256" key="6">
    <source>
        <dbReference type="SAM" id="MobiDB-lite"/>
    </source>
</evidence>
<feature type="region of interest" description="Disordered" evidence="6">
    <location>
        <begin position="409"/>
        <end position="477"/>
    </location>
</feature>